<feature type="domain" description="Sushi" evidence="7">
    <location>
        <begin position="79"/>
        <end position="139"/>
    </location>
</feature>
<feature type="domain" description="Sushi" evidence="7">
    <location>
        <begin position="331"/>
        <end position="390"/>
    </location>
</feature>
<reference evidence="9" key="2">
    <citation type="journal article" date="2017" name="Sci. Adv.">
        <title>A tail of two voltages: Proteomic comparison of the three electric organs of the electric eel.</title>
        <authorList>
            <person name="Traeger L.L."/>
            <person name="Sabat G."/>
            <person name="Barrett-Wilt G.A."/>
            <person name="Wells G.B."/>
            <person name="Sussman M.R."/>
        </authorList>
    </citation>
    <scope>NUCLEOTIDE SEQUENCE [LARGE SCALE GENOMIC DNA]</scope>
</reference>
<protein>
    <recommendedName>
        <fullName evidence="7">Sushi domain-containing protein</fullName>
    </recommendedName>
</protein>
<evidence type="ECO:0000256" key="4">
    <source>
        <dbReference type="ARBA" id="ARBA00023157"/>
    </source>
</evidence>
<keyword evidence="3 6" id="KW-0732">Signal</keyword>
<dbReference type="InterPro" id="IPR000436">
    <property type="entry name" value="Sushi_SCR_CCP_dom"/>
</dbReference>
<dbReference type="OMA" id="PQCKEAC"/>
<dbReference type="AlphaFoldDB" id="A0A4W4EXG9"/>
<feature type="disulfide bond" evidence="5">
    <location>
        <begin position="49"/>
        <end position="76"/>
    </location>
</feature>
<feature type="disulfide bond" evidence="5">
    <location>
        <begin position="333"/>
        <end position="376"/>
    </location>
</feature>
<dbReference type="SMART" id="SM00032">
    <property type="entry name" value="CCP"/>
    <property type="match status" value="6"/>
</dbReference>
<proteinExistence type="predicted"/>
<evidence type="ECO:0000256" key="6">
    <source>
        <dbReference type="SAM" id="SignalP"/>
    </source>
</evidence>
<reference evidence="8" key="5">
    <citation type="submission" date="2025-09" db="UniProtKB">
        <authorList>
            <consortium name="Ensembl"/>
        </authorList>
    </citation>
    <scope>IDENTIFICATION</scope>
</reference>
<dbReference type="Pfam" id="PF00084">
    <property type="entry name" value="Sushi"/>
    <property type="match status" value="6"/>
</dbReference>
<evidence type="ECO:0000256" key="5">
    <source>
        <dbReference type="PROSITE-ProRule" id="PRU00302"/>
    </source>
</evidence>
<feature type="chain" id="PRO_5044285741" description="Sushi domain-containing protein" evidence="6">
    <location>
        <begin position="20"/>
        <end position="454"/>
    </location>
</feature>
<evidence type="ECO:0000256" key="3">
    <source>
        <dbReference type="ARBA" id="ARBA00022729"/>
    </source>
</evidence>
<dbReference type="STRING" id="8005.ENSEEEP00000016857"/>
<reference evidence="9" key="1">
    <citation type="journal article" date="2014" name="Science">
        <title>Nonhuman genetics. Genomic basis for the convergent evolution of electric organs.</title>
        <authorList>
            <person name="Gallant J.R."/>
            <person name="Traeger L.L."/>
            <person name="Volkening J.D."/>
            <person name="Moffett H."/>
            <person name="Chen P.H."/>
            <person name="Novina C.D."/>
            <person name="Phillips G.N.Jr."/>
            <person name="Anand R."/>
            <person name="Wells G.B."/>
            <person name="Pinch M."/>
            <person name="Guth R."/>
            <person name="Unguez G.A."/>
            <person name="Albert J.S."/>
            <person name="Zakon H.H."/>
            <person name="Samanta M.P."/>
            <person name="Sussman M.R."/>
        </authorList>
    </citation>
    <scope>NUCLEOTIDE SEQUENCE [LARGE SCALE GENOMIC DNA]</scope>
</reference>
<evidence type="ECO:0000259" key="7">
    <source>
        <dbReference type="PROSITE" id="PS50923"/>
    </source>
</evidence>
<dbReference type="InterPro" id="IPR035976">
    <property type="entry name" value="Sushi/SCR/CCP_sf"/>
</dbReference>
<keyword evidence="9" id="KW-1185">Reference proteome</keyword>
<feature type="domain" description="Sushi" evidence="7">
    <location>
        <begin position="16"/>
        <end position="78"/>
    </location>
</feature>
<feature type="domain" description="Sushi" evidence="7">
    <location>
        <begin position="140"/>
        <end position="203"/>
    </location>
</feature>
<organism evidence="8 9">
    <name type="scientific">Electrophorus electricus</name>
    <name type="common">Electric eel</name>
    <name type="synonym">Gymnotus electricus</name>
    <dbReference type="NCBI Taxonomy" id="8005"/>
    <lineage>
        <taxon>Eukaryota</taxon>
        <taxon>Metazoa</taxon>
        <taxon>Chordata</taxon>
        <taxon>Craniata</taxon>
        <taxon>Vertebrata</taxon>
        <taxon>Euteleostomi</taxon>
        <taxon>Actinopterygii</taxon>
        <taxon>Neopterygii</taxon>
        <taxon>Teleostei</taxon>
        <taxon>Ostariophysi</taxon>
        <taxon>Gymnotiformes</taxon>
        <taxon>Gymnotoidei</taxon>
        <taxon>Gymnotidae</taxon>
        <taxon>Electrophorus</taxon>
    </lineage>
</organism>
<sequence length="454" mass="51054">MESSLVILYIFFFVRTACPMILPVVENADVSDTSLKNNYSEGDELLYICQEGYVSLRRIIYVCDGHHWVTTPNSKCSRKRCELPADIPNGHYIIVHGTDFVYGATIKYICKEGYQMVSRVNTRTCLAGGWDDRLPICQEISCSPPQLGGKITVDGLTDYEKPLREGHRLQFVCDSPGLKLVGPREVTCQENGEWSSSFPRCEEVTCQLGEINDSLSVVGLPEQNAPAKFGHKLQFYCTDPKLSLRGSKEVTCSAGGSWSSPFPICEVVTCKIGQLNNVKIVGGSPGIVPPFTPEHTLHFHCTHFPMTMVGLSSITCQSDGTWSNPFPTCNGGCGPPPHIEFAETTTFQKTYYRPDETVQYICHNYYKQDGNPYMTCTQGKWKRGYLRCLKPCTLTIKDMDKNKIQQYYGPKQLMYSWHMQYITFKCQPGTKPTRESIGFRQKCTDGVMPLPICQ</sequence>
<evidence type="ECO:0000256" key="1">
    <source>
        <dbReference type="ARBA" id="ARBA00004328"/>
    </source>
</evidence>
<comment type="caution">
    <text evidence="5">Lacks conserved residue(s) required for the propagation of feature annotation.</text>
</comment>
<evidence type="ECO:0000313" key="9">
    <source>
        <dbReference type="Proteomes" id="UP000314983"/>
    </source>
</evidence>
<dbReference type="SUPFAM" id="SSF57535">
    <property type="entry name" value="Complement control module/SCR domain"/>
    <property type="match status" value="7"/>
</dbReference>
<keyword evidence="4 5" id="KW-1015">Disulfide bond</keyword>
<dbReference type="GeneTree" id="ENSGT00940000154967"/>
<dbReference type="CDD" id="cd00033">
    <property type="entry name" value="CCP"/>
    <property type="match status" value="5"/>
</dbReference>
<name>A0A4W4EXG9_ELEEL</name>
<dbReference type="PROSITE" id="PS50923">
    <property type="entry name" value="SUSHI"/>
    <property type="match status" value="5"/>
</dbReference>
<dbReference type="PANTHER" id="PTHR45785:SF2">
    <property type="entry name" value="COMPLEMENT FACTOR H-RELATED"/>
    <property type="match status" value="1"/>
</dbReference>
<feature type="signal peptide" evidence="6">
    <location>
        <begin position="1"/>
        <end position="19"/>
    </location>
</feature>
<accession>A0A4W4EXG9</accession>
<reference evidence="8" key="3">
    <citation type="submission" date="2020-05" db="EMBL/GenBank/DDBJ databases">
        <title>Electrophorus electricus (electric eel) genome, fEleEle1, primary haplotype.</title>
        <authorList>
            <person name="Myers G."/>
            <person name="Meyer A."/>
            <person name="Fedrigo O."/>
            <person name="Formenti G."/>
            <person name="Rhie A."/>
            <person name="Tracey A."/>
            <person name="Sims Y."/>
            <person name="Jarvis E.D."/>
        </authorList>
    </citation>
    <scope>NUCLEOTIDE SEQUENCE [LARGE SCALE GENOMIC DNA]</scope>
</reference>
<dbReference type="InterPro" id="IPR051503">
    <property type="entry name" value="ComplSys_Reg/VirEntry_Med"/>
</dbReference>
<evidence type="ECO:0000256" key="2">
    <source>
        <dbReference type="ARBA" id="ARBA00022659"/>
    </source>
</evidence>
<dbReference type="Ensembl" id="ENSEEET00000017049.2">
    <property type="protein sequence ID" value="ENSEEEP00000016857.2"/>
    <property type="gene ID" value="ENSEEEG00000008351.2"/>
</dbReference>
<dbReference type="Gene3D" id="2.10.70.10">
    <property type="entry name" value="Complement Module, domain 1"/>
    <property type="match status" value="7"/>
</dbReference>
<feature type="domain" description="Sushi" evidence="7">
    <location>
        <begin position="204"/>
        <end position="267"/>
    </location>
</feature>
<comment type="subcellular location">
    <subcellularLocation>
        <location evidence="1">Virion</location>
    </subcellularLocation>
</comment>
<dbReference type="Proteomes" id="UP000314983">
    <property type="component" value="Chromosome 26"/>
</dbReference>
<keyword evidence="2 5" id="KW-0768">Sushi</keyword>
<evidence type="ECO:0000313" key="8">
    <source>
        <dbReference type="Ensembl" id="ENSEEEP00000016857.2"/>
    </source>
</evidence>
<dbReference type="PANTHER" id="PTHR45785">
    <property type="entry name" value="COMPLEMENT FACTOR H-RELATED"/>
    <property type="match status" value="1"/>
</dbReference>
<feature type="disulfide bond" evidence="5">
    <location>
        <begin position="110"/>
        <end position="137"/>
    </location>
</feature>
<reference evidence="8" key="4">
    <citation type="submission" date="2025-08" db="UniProtKB">
        <authorList>
            <consortium name="Ensembl"/>
        </authorList>
    </citation>
    <scope>IDENTIFICATION</scope>
</reference>